<keyword evidence="2" id="KW-1185">Reference proteome</keyword>
<dbReference type="AlphaFoldDB" id="A0A370HPK8"/>
<protein>
    <recommendedName>
        <fullName evidence="3">HxlR family transcriptional regulator</fullName>
    </recommendedName>
</protein>
<proteinExistence type="predicted"/>
<accession>A0A370HPK8</accession>
<evidence type="ECO:0008006" key="3">
    <source>
        <dbReference type="Google" id="ProtNLM"/>
    </source>
</evidence>
<dbReference type="EMBL" id="QQBC01000015">
    <property type="protein sequence ID" value="RDI60513.1"/>
    <property type="molecule type" value="Genomic_DNA"/>
</dbReference>
<evidence type="ECO:0000313" key="1">
    <source>
        <dbReference type="EMBL" id="RDI60513.1"/>
    </source>
</evidence>
<name>A0A370HPK8_9NOCA</name>
<dbReference type="RefSeq" id="WP_068001010.1">
    <property type="nucleotide sequence ID" value="NZ_QQBC01000015.1"/>
</dbReference>
<reference evidence="1 2" key="1">
    <citation type="submission" date="2018-07" db="EMBL/GenBank/DDBJ databases">
        <title>Genomic Encyclopedia of Type Strains, Phase IV (KMG-IV): sequencing the most valuable type-strain genomes for metagenomic binning, comparative biology and taxonomic classification.</title>
        <authorList>
            <person name="Goeker M."/>
        </authorList>
    </citation>
    <scope>NUCLEOTIDE SEQUENCE [LARGE SCALE GENOMIC DNA]</scope>
    <source>
        <strain evidence="1 2">DSM 44290</strain>
    </source>
</reference>
<sequence length="139" mass="14976">MVGEGNDSVMLDGLAQHRHVIQILDLLSESGCNTALLMRFVPARSGDLASALDLIAAHGLLVTDDHGRCDDPMTIPGVLRLTDRGEAVARALADRTVTTTEYNGDRLAGHRCSALGRTVAWVLNLRRHRVTGLPPMSRA</sequence>
<comment type="caution">
    <text evidence="1">The sequence shown here is derived from an EMBL/GenBank/DDBJ whole genome shotgun (WGS) entry which is preliminary data.</text>
</comment>
<organism evidence="1 2">
    <name type="scientific">Nocardia pseudobrasiliensis</name>
    <dbReference type="NCBI Taxonomy" id="45979"/>
    <lineage>
        <taxon>Bacteria</taxon>
        <taxon>Bacillati</taxon>
        <taxon>Actinomycetota</taxon>
        <taxon>Actinomycetes</taxon>
        <taxon>Mycobacteriales</taxon>
        <taxon>Nocardiaceae</taxon>
        <taxon>Nocardia</taxon>
    </lineage>
</organism>
<dbReference type="Proteomes" id="UP000254869">
    <property type="component" value="Unassembled WGS sequence"/>
</dbReference>
<evidence type="ECO:0000313" key="2">
    <source>
        <dbReference type="Proteomes" id="UP000254869"/>
    </source>
</evidence>
<gene>
    <name evidence="1" type="ORF">DFR76_115143</name>
</gene>